<dbReference type="AlphaFoldDB" id="A0A5C6M573"/>
<dbReference type="EMBL" id="SRHE01000305">
    <property type="protein sequence ID" value="TWW09343.1"/>
    <property type="molecule type" value="Genomic_DNA"/>
</dbReference>
<dbReference type="SUPFAM" id="SSF51905">
    <property type="entry name" value="FAD/NAD(P)-binding domain"/>
    <property type="match status" value="1"/>
</dbReference>
<dbReference type="InterPro" id="IPR050816">
    <property type="entry name" value="Flavin-dep_Halogenase_NPB"/>
</dbReference>
<dbReference type="Gene3D" id="3.50.50.60">
    <property type="entry name" value="FAD/NAD(P)-binding domain"/>
    <property type="match status" value="1"/>
</dbReference>
<keyword evidence="3" id="KW-1185">Reference proteome</keyword>
<dbReference type="Proteomes" id="UP000321083">
    <property type="component" value="Unassembled WGS sequence"/>
</dbReference>
<dbReference type="InterPro" id="IPR002938">
    <property type="entry name" value="FAD-bd"/>
</dbReference>
<reference evidence="2 3" key="2">
    <citation type="submission" date="2019-08" db="EMBL/GenBank/DDBJ databases">
        <authorList>
            <person name="Henke P."/>
        </authorList>
    </citation>
    <scope>NUCLEOTIDE SEQUENCE [LARGE SCALE GENOMIC DNA]</scope>
    <source>
        <strain evidence="2">Phe10_nw2017</strain>
    </source>
</reference>
<accession>A0A5C6M573</accession>
<gene>
    <name evidence="2" type="ORF">E3A20_15310</name>
</gene>
<feature type="non-terminal residue" evidence="2">
    <location>
        <position position="239"/>
    </location>
</feature>
<dbReference type="PANTHER" id="PTHR43747:SF1">
    <property type="entry name" value="SLR1998 PROTEIN"/>
    <property type="match status" value="1"/>
</dbReference>
<dbReference type="PRINTS" id="PR00420">
    <property type="entry name" value="RNGMNOXGNASE"/>
</dbReference>
<dbReference type="InterPro" id="IPR036188">
    <property type="entry name" value="FAD/NAD-bd_sf"/>
</dbReference>
<proteinExistence type="predicted"/>
<organism evidence="2 3">
    <name type="scientific">Planctomyces bekefii</name>
    <dbReference type="NCBI Taxonomy" id="1653850"/>
    <lineage>
        <taxon>Bacteria</taxon>
        <taxon>Pseudomonadati</taxon>
        <taxon>Planctomycetota</taxon>
        <taxon>Planctomycetia</taxon>
        <taxon>Planctomycetales</taxon>
        <taxon>Planctomycetaceae</taxon>
        <taxon>Planctomyces</taxon>
    </lineage>
</organism>
<feature type="domain" description="FAD-binding" evidence="1">
    <location>
        <begin position="19"/>
        <end position="191"/>
    </location>
</feature>
<dbReference type="PANTHER" id="PTHR43747">
    <property type="entry name" value="FAD-BINDING PROTEIN"/>
    <property type="match status" value="1"/>
</dbReference>
<sequence>MLDAAGVSNLGGSEASECEADVVVIGGGPAGATVATLLAQQGRSVQLFEREKFPRFHVGESLIPETYWTLKRLNMLEKMKRSSFVKKRSVQFVSSNGRASAPFYFEDNNPHECSQTWQVVRSEFDLLMLNNAREHGVEAHEGARVLDVLFDGDRATGVRVRLECGETRTVQAKVVVDASGQSGLLMNRLKLRTWDPVLNKGAIWTYWQGAHEDTGRDEGATVILQTADRQGWFWYIPLH</sequence>
<evidence type="ECO:0000313" key="2">
    <source>
        <dbReference type="EMBL" id="TWW09343.1"/>
    </source>
</evidence>
<dbReference type="GO" id="GO:0071949">
    <property type="term" value="F:FAD binding"/>
    <property type="evidence" value="ECO:0007669"/>
    <property type="project" value="InterPro"/>
</dbReference>
<dbReference type="Pfam" id="PF01494">
    <property type="entry name" value="FAD_binding_3"/>
    <property type="match status" value="1"/>
</dbReference>
<evidence type="ECO:0000259" key="1">
    <source>
        <dbReference type="Pfam" id="PF01494"/>
    </source>
</evidence>
<comment type="caution">
    <text evidence="2">The sequence shown here is derived from an EMBL/GenBank/DDBJ whole genome shotgun (WGS) entry which is preliminary data.</text>
</comment>
<reference evidence="2 3" key="1">
    <citation type="submission" date="2019-08" db="EMBL/GenBank/DDBJ databases">
        <title>100 year-old enigma solved: identification of Planctomyces bekefii, the type genus and species of the phylum Planctomycetes.</title>
        <authorList>
            <person name="Svetlana D.N."/>
            <person name="Overmann J."/>
        </authorList>
    </citation>
    <scope>NUCLEOTIDE SEQUENCE [LARGE SCALE GENOMIC DNA]</scope>
    <source>
        <strain evidence="2">Phe10_nw2017</strain>
    </source>
</reference>
<name>A0A5C6M573_9PLAN</name>
<protein>
    <recommendedName>
        <fullName evidence="1">FAD-binding domain-containing protein</fullName>
    </recommendedName>
</protein>
<evidence type="ECO:0000313" key="3">
    <source>
        <dbReference type="Proteomes" id="UP000321083"/>
    </source>
</evidence>